<dbReference type="VEuPathDB" id="FungiDB:P170DRAFT_244291"/>
<evidence type="ECO:0000256" key="1">
    <source>
        <dbReference type="SAM" id="MobiDB-lite"/>
    </source>
</evidence>
<protein>
    <recommendedName>
        <fullName evidence="5">Secreted protein</fullName>
    </recommendedName>
</protein>
<comment type="caution">
    <text evidence="3">The sequence shown here is derived from an EMBL/GenBank/DDBJ whole genome shotgun (WGS) entry which is preliminary data.</text>
</comment>
<dbReference type="AlphaFoldDB" id="A0A2I2FXU1"/>
<evidence type="ECO:0000313" key="4">
    <source>
        <dbReference type="Proteomes" id="UP000234275"/>
    </source>
</evidence>
<keyword evidence="2" id="KW-0732">Signal</keyword>
<sequence>MSSWDSCVMLTFILFKVFGDVGDGDIHLNARSSLFSPNQHPAVSHLAFSKHLHCLLDTLPSQRKGLGCREYLLLRCKFQQSSSTVARGNQRALNPNTLEAQLQRGNRRRLERRSQRINGAGRIHEWN</sequence>
<evidence type="ECO:0000256" key="2">
    <source>
        <dbReference type="SAM" id="SignalP"/>
    </source>
</evidence>
<feature type="chain" id="PRO_5014173980" description="Secreted protein" evidence="2">
    <location>
        <begin position="20"/>
        <end position="127"/>
    </location>
</feature>
<gene>
    <name evidence="3" type="ORF">P170DRAFT_244291</name>
</gene>
<name>A0A2I2FXU1_9EURO</name>
<organism evidence="3 4">
    <name type="scientific">Aspergillus steynii IBT 23096</name>
    <dbReference type="NCBI Taxonomy" id="1392250"/>
    <lineage>
        <taxon>Eukaryota</taxon>
        <taxon>Fungi</taxon>
        <taxon>Dikarya</taxon>
        <taxon>Ascomycota</taxon>
        <taxon>Pezizomycotina</taxon>
        <taxon>Eurotiomycetes</taxon>
        <taxon>Eurotiomycetidae</taxon>
        <taxon>Eurotiales</taxon>
        <taxon>Aspergillaceae</taxon>
        <taxon>Aspergillus</taxon>
        <taxon>Aspergillus subgen. Circumdati</taxon>
    </lineage>
</organism>
<evidence type="ECO:0000313" key="3">
    <source>
        <dbReference type="EMBL" id="PLB45451.1"/>
    </source>
</evidence>
<reference evidence="3 4" key="1">
    <citation type="submission" date="2016-12" db="EMBL/GenBank/DDBJ databases">
        <title>The genomes of Aspergillus section Nigri reveals drivers in fungal speciation.</title>
        <authorList>
            <consortium name="DOE Joint Genome Institute"/>
            <person name="Vesth T.C."/>
            <person name="Nybo J."/>
            <person name="Theobald S."/>
            <person name="Brandl J."/>
            <person name="Frisvad J.C."/>
            <person name="Nielsen K.F."/>
            <person name="Lyhne E.K."/>
            <person name="Kogle M.E."/>
            <person name="Kuo A."/>
            <person name="Riley R."/>
            <person name="Clum A."/>
            <person name="Nolan M."/>
            <person name="Lipzen A."/>
            <person name="Salamov A."/>
            <person name="Henrissat B."/>
            <person name="Wiebenga A."/>
            <person name="De Vries R.P."/>
            <person name="Grigoriev I.V."/>
            <person name="Mortensen U.H."/>
            <person name="Andersen M.R."/>
            <person name="Baker S.E."/>
        </authorList>
    </citation>
    <scope>NUCLEOTIDE SEQUENCE [LARGE SCALE GENOMIC DNA]</scope>
    <source>
        <strain evidence="3 4">IBT 23096</strain>
    </source>
</reference>
<accession>A0A2I2FXU1</accession>
<dbReference type="Proteomes" id="UP000234275">
    <property type="component" value="Unassembled WGS sequence"/>
</dbReference>
<dbReference type="EMBL" id="MSFO01000007">
    <property type="protein sequence ID" value="PLB45451.1"/>
    <property type="molecule type" value="Genomic_DNA"/>
</dbReference>
<evidence type="ECO:0008006" key="5">
    <source>
        <dbReference type="Google" id="ProtNLM"/>
    </source>
</evidence>
<dbReference type="GeneID" id="36550670"/>
<keyword evidence="4" id="KW-1185">Reference proteome</keyword>
<dbReference type="RefSeq" id="XP_024700753.1">
    <property type="nucleotide sequence ID" value="XM_024842971.1"/>
</dbReference>
<proteinExistence type="predicted"/>
<feature type="signal peptide" evidence="2">
    <location>
        <begin position="1"/>
        <end position="19"/>
    </location>
</feature>
<feature type="region of interest" description="Disordered" evidence="1">
    <location>
        <begin position="106"/>
        <end position="127"/>
    </location>
</feature>